<reference evidence="3" key="1">
    <citation type="submission" date="2017-06" db="EMBL/GenBank/DDBJ databases">
        <title>Investigating the central metabolism of Clostridium thermosuccinogenes.</title>
        <authorList>
            <person name="Koendjbiharie J.G."/>
            <person name="Van Kranenburg R."/>
            <person name="Vriesendorp B."/>
        </authorList>
    </citation>
    <scope>NUCLEOTIDE SEQUENCE [LARGE SCALE GENOMIC DNA]</scope>
    <source>
        <strain evidence="3">DSM 5806</strain>
    </source>
</reference>
<dbReference type="KEGG" id="cthd:CDO33_07060"/>
<keyword evidence="3" id="KW-1185">Reference proteome</keyword>
<dbReference type="AlphaFoldDB" id="A0A2K2FGY7"/>
<comment type="caution">
    <text evidence="2">The sequence shown here is derived from an EMBL/GenBank/DDBJ whole genome shotgun (WGS) entry which is preliminary data.</text>
</comment>
<feature type="compositionally biased region" description="Basic and acidic residues" evidence="1">
    <location>
        <begin position="74"/>
        <end position="84"/>
    </location>
</feature>
<organism evidence="2 3">
    <name type="scientific">Clostridium thermosuccinogenes</name>
    <dbReference type="NCBI Taxonomy" id="84032"/>
    <lineage>
        <taxon>Bacteria</taxon>
        <taxon>Bacillati</taxon>
        <taxon>Bacillota</taxon>
        <taxon>Clostridia</taxon>
        <taxon>Eubacteriales</taxon>
        <taxon>Clostridiaceae</taxon>
        <taxon>Clostridium</taxon>
    </lineage>
</organism>
<protein>
    <submittedName>
        <fullName evidence="2">Uncharacterized protein</fullName>
    </submittedName>
</protein>
<gene>
    <name evidence="2" type="ORF">CDQ84_11985</name>
</gene>
<evidence type="ECO:0000313" key="2">
    <source>
        <dbReference type="EMBL" id="PNT98061.1"/>
    </source>
</evidence>
<name>A0A2K2FGY7_9CLOT</name>
<evidence type="ECO:0000313" key="3">
    <source>
        <dbReference type="Proteomes" id="UP000236151"/>
    </source>
</evidence>
<dbReference type="EMBL" id="NIOJ01000031">
    <property type="protein sequence ID" value="PNT98061.1"/>
    <property type="molecule type" value="Genomic_DNA"/>
</dbReference>
<evidence type="ECO:0000256" key="1">
    <source>
        <dbReference type="SAM" id="MobiDB-lite"/>
    </source>
</evidence>
<feature type="region of interest" description="Disordered" evidence="1">
    <location>
        <begin position="32"/>
        <end position="84"/>
    </location>
</feature>
<accession>A0A2K2FGY7</accession>
<dbReference type="OrthoDB" id="1650483at2"/>
<feature type="compositionally biased region" description="Low complexity" evidence="1">
    <location>
        <begin position="36"/>
        <end position="48"/>
    </location>
</feature>
<sequence>MAKDGKPIYKKWWLWAIVAILIIAIGSCNRDSNQDGNNNVGNNANTTTAKEDTNNITEDNRQAEDTVEQSPDAQSKKEQDKQPEYIRAGMYKAGTDIAAGEYLLINDSPIMSYFQVTKDSSGTLESIIANDNFYGSRYVTVGENQYIEFRDSKMYPVASAPVLQPENGRYKEGMYKVGRDIPAGEYKVIPEGELGSYIEVSKDSRGVLDSIISNDNFTTEKYITIKDGQYIKLVSCYIQK</sequence>
<dbReference type="RefSeq" id="WP_103081973.1">
    <property type="nucleotide sequence ID" value="NZ_CP021850.1"/>
</dbReference>
<dbReference type="Proteomes" id="UP000236151">
    <property type="component" value="Unassembled WGS sequence"/>
</dbReference>
<feature type="compositionally biased region" description="Basic and acidic residues" evidence="1">
    <location>
        <begin position="49"/>
        <end position="64"/>
    </location>
</feature>
<proteinExistence type="predicted"/>
<dbReference type="PROSITE" id="PS51257">
    <property type="entry name" value="PROKAR_LIPOPROTEIN"/>
    <property type="match status" value="1"/>
</dbReference>